<dbReference type="Pfam" id="PF14289">
    <property type="entry name" value="DUF4369"/>
    <property type="match status" value="1"/>
</dbReference>
<dbReference type="InterPro" id="IPR025380">
    <property type="entry name" value="DUF4369"/>
</dbReference>
<dbReference type="InterPro" id="IPR036249">
    <property type="entry name" value="Thioredoxin-like_sf"/>
</dbReference>
<dbReference type="InterPro" id="IPR000866">
    <property type="entry name" value="AhpC/TSA"/>
</dbReference>
<feature type="signal peptide" evidence="5">
    <location>
        <begin position="1"/>
        <end position="19"/>
    </location>
</feature>
<dbReference type="Proteomes" id="UP000646484">
    <property type="component" value="Unassembled WGS sequence"/>
</dbReference>
<dbReference type="RefSeq" id="WP_186975689.1">
    <property type="nucleotide sequence ID" value="NZ_JACOOH010000003.1"/>
</dbReference>
<evidence type="ECO:0000256" key="5">
    <source>
        <dbReference type="SAM" id="SignalP"/>
    </source>
</evidence>
<keyword evidence="2" id="KW-0201">Cytochrome c-type biogenesis</keyword>
<feature type="domain" description="Thioredoxin" evidence="6">
    <location>
        <begin position="226"/>
        <end position="371"/>
    </location>
</feature>
<evidence type="ECO:0000256" key="2">
    <source>
        <dbReference type="ARBA" id="ARBA00022748"/>
    </source>
</evidence>
<dbReference type="EMBL" id="JACOOH010000003">
    <property type="protein sequence ID" value="MBC5621074.1"/>
    <property type="molecule type" value="Genomic_DNA"/>
</dbReference>
<dbReference type="PANTHER" id="PTHR42852">
    <property type="entry name" value="THIOL:DISULFIDE INTERCHANGE PROTEIN DSBE"/>
    <property type="match status" value="1"/>
</dbReference>
<dbReference type="PROSITE" id="PS51352">
    <property type="entry name" value="THIOREDOXIN_2"/>
    <property type="match status" value="1"/>
</dbReference>
<comment type="subcellular location">
    <subcellularLocation>
        <location evidence="1">Cell envelope</location>
    </subcellularLocation>
</comment>
<evidence type="ECO:0000256" key="1">
    <source>
        <dbReference type="ARBA" id="ARBA00004196"/>
    </source>
</evidence>
<evidence type="ECO:0000256" key="4">
    <source>
        <dbReference type="ARBA" id="ARBA00023284"/>
    </source>
</evidence>
<comment type="caution">
    <text evidence="7">The sequence shown here is derived from an EMBL/GenBank/DDBJ whole genome shotgun (WGS) entry which is preliminary data.</text>
</comment>
<dbReference type="PANTHER" id="PTHR42852:SF6">
    <property type="entry name" value="THIOL:DISULFIDE INTERCHANGE PROTEIN DSBE"/>
    <property type="match status" value="1"/>
</dbReference>
<evidence type="ECO:0000313" key="7">
    <source>
        <dbReference type="EMBL" id="MBC5621074.1"/>
    </source>
</evidence>
<keyword evidence="3" id="KW-1015">Disulfide bond</keyword>
<dbReference type="SUPFAM" id="SSF52833">
    <property type="entry name" value="Thioredoxin-like"/>
    <property type="match status" value="1"/>
</dbReference>
<name>A0ABR7CZL7_9BACT</name>
<evidence type="ECO:0000259" key="6">
    <source>
        <dbReference type="PROSITE" id="PS51352"/>
    </source>
</evidence>
<proteinExistence type="predicted"/>
<keyword evidence="8" id="KW-1185">Reference proteome</keyword>
<evidence type="ECO:0000256" key="3">
    <source>
        <dbReference type="ARBA" id="ARBA00023157"/>
    </source>
</evidence>
<keyword evidence="4" id="KW-0676">Redox-active center</keyword>
<dbReference type="CDD" id="cd02966">
    <property type="entry name" value="TlpA_like_family"/>
    <property type="match status" value="1"/>
</dbReference>
<dbReference type="InterPro" id="IPR013766">
    <property type="entry name" value="Thioredoxin_domain"/>
</dbReference>
<accession>A0ABR7CZL7</accession>
<keyword evidence="5" id="KW-0732">Signal</keyword>
<evidence type="ECO:0000313" key="8">
    <source>
        <dbReference type="Proteomes" id="UP000646484"/>
    </source>
</evidence>
<protein>
    <submittedName>
        <fullName evidence="7">AhpC/TSA family protein</fullName>
    </submittedName>
</protein>
<gene>
    <name evidence="7" type="ORF">H8S64_08190</name>
</gene>
<dbReference type="InterPro" id="IPR050553">
    <property type="entry name" value="Thioredoxin_ResA/DsbE_sf"/>
</dbReference>
<dbReference type="Pfam" id="PF00578">
    <property type="entry name" value="AhpC-TSA"/>
    <property type="match status" value="1"/>
</dbReference>
<sequence>MRKLLVMITFIGICFVAKATTDGYKITGKASGTKKATAYLITFSNYVADTIGRAEVTDGVFEFKGKVHEILPALLFLSNQSMGGVPVYLENEDYQIEIDPDYIYFSAIKGGGEAQRLSNEYRDIEIKGREQTEKYRDEFVSLKPGDARFQELSLKFDSINQKIRSDRETFMKKHADSYLALDFLAAGAQKKELEELKDEYSKFSPELQKSFAGRNISDWIAKQEKAGIGKKAPDFTVFDPKGEKFNFYSVKAKVKLIDFWASWCSPCRAMVPELKEIYKEFHDKGLEIVSISMDKKRDYWLKALEEEAMPWVHGCDFKGNETMDIPLMKAYAFWGVPYMVLVDEHNRIISRASGANQLPEIRSALLDILGK</sequence>
<reference evidence="7 8" key="1">
    <citation type="submission" date="2020-08" db="EMBL/GenBank/DDBJ databases">
        <title>Genome public.</title>
        <authorList>
            <person name="Liu C."/>
            <person name="Sun Q."/>
        </authorList>
    </citation>
    <scope>NUCLEOTIDE SEQUENCE [LARGE SCALE GENOMIC DNA]</scope>
    <source>
        <strain evidence="7 8">NSJ-56</strain>
    </source>
</reference>
<feature type="chain" id="PRO_5046580169" evidence="5">
    <location>
        <begin position="20"/>
        <end position="371"/>
    </location>
</feature>
<organism evidence="7 8">
    <name type="scientific">Butyricimonas hominis</name>
    <dbReference type="NCBI Taxonomy" id="2763032"/>
    <lineage>
        <taxon>Bacteria</taxon>
        <taxon>Pseudomonadati</taxon>
        <taxon>Bacteroidota</taxon>
        <taxon>Bacteroidia</taxon>
        <taxon>Bacteroidales</taxon>
        <taxon>Odoribacteraceae</taxon>
        <taxon>Butyricimonas</taxon>
    </lineage>
</organism>
<dbReference type="Gene3D" id="3.40.30.10">
    <property type="entry name" value="Glutaredoxin"/>
    <property type="match status" value="1"/>
</dbReference>